<evidence type="ECO:0000256" key="1">
    <source>
        <dbReference type="ARBA" id="ARBA00023015"/>
    </source>
</evidence>
<dbReference type="Pfam" id="PF00392">
    <property type="entry name" value="GntR"/>
    <property type="match status" value="1"/>
</dbReference>
<feature type="domain" description="HTH gntR-type" evidence="4">
    <location>
        <begin position="5"/>
        <end position="72"/>
    </location>
</feature>
<dbReference type="OrthoDB" id="7618373at2"/>
<sequence>MTGNESGYHEIADTIRERICLAPIDDPFVLREPVLAEEFGISRTPIRQILQRLAFDKMVETRPGIGTIAKRLDPKRRAHAFAVYNQLASAAAACSEGDPLPDWIKVELIGLANLVIEQSEHTPESYIRYSKQIVSAMALSADDDILSSALTAAHWRVLRWRVQDMRATPEFSWQGFKDNMERIAKAVSTSDRAVFLRTVAGVVERQMLSTAAE</sequence>
<name>A0A921TD85_9RHOB</name>
<dbReference type="GO" id="GO:0003677">
    <property type="term" value="F:DNA binding"/>
    <property type="evidence" value="ECO:0007669"/>
    <property type="project" value="UniProtKB-KW"/>
</dbReference>
<dbReference type="InterPro" id="IPR000524">
    <property type="entry name" value="Tscrpt_reg_HTH_GntR"/>
</dbReference>
<keyword evidence="3" id="KW-0804">Transcription</keyword>
<keyword evidence="6" id="KW-1185">Reference proteome</keyword>
<evidence type="ECO:0000259" key="4">
    <source>
        <dbReference type="PROSITE" id="PS50949"/>
    </source>
</evidence>
<evidence type="ECO:0000313" key="5">
    <source>
        <dbReference type="EMBL" id="KAF0676051.1"/>
    </source>
</evidence>
<dbReference type="RefSeq" id="WP_159965169.1">
    <property type="nucleotide sequence ID" value="NZ_APKE01000019.1"/>
</dbReference>
<dbReference type="PROSITE" id="PS50949">
    <property type="entry name" value="HTH_GNTR"/>
    <property type="match status" value="1"/>
</dbReference>
<keyword evidence="1" id="KW-0805">Transcription regulation</keyword>
<keyword evidence="2" id="KW-0238">DNA-binding</keyword>
<evidence type="ECO:0000256" key="2">
    <source>
        <dbReference type="ARBA" id="ARBA00023125"/>
    </source>
</evidence>
<dbReference type="GO" id="GO:0003700">
    <property type="term" value="F:DNA-binding transcription factor activity"/>
    <property type="evidence" value="ECO:0007669"/>
    <property type="project" value="InterPro"/>
</dbReference>
<comment type="caution">
    <text evidence="5">The sequence shown here is derived from an EMBL/GenBank/DDBJ whole genome shotgun (WGS) entry which is preliminary data.</text>
</comment>
<organism evidence="5 6">
    <name type="scientific">Profundibacterium mesophilum KAUST100406-0324</name>
    <dbReference type="NCBI Taxonomy" id="1037889"/>
    <lineage>
        <taxon>Bacteria</taxon>
        <taxon>Pseudomonadati</taxon>
        <taxon>Pseudomonadota</taxon>
        <taxon>Alphaproteobacteria</taxon>
        <taxon>Rhodobacterales</taxon>
        <taxon>Roseobacteraceae</taxon>
        <taxon>Profundibacterium</taxon>
    </lineage>
</organism>
<dbReference type="AlphaFoldDB" id="A0A921TD85"/>
<evidence type="ECO:0000313" key="6">
    <source>
        <dbReference type="Proteomes" id="UP000698242"/>
    </source>
</evidence>
<protein>
    <submittedName>
        <fullName evidence="5">Transcriptional regulator GntR family protein</fullName>
    </submittedName>
</protein>
<dbReference type="EMBL" id="APKE01000019">
    <property type="protein sequence ID" value="KAF0676051.1"/>
    <property type="molecule type" value="Genomic_DNA"/>
</dbReference>
<dbReference type="InterPro" id="IPR036388">
    <property type="entry name" value="WH-like_DNA-bd_sf"/>
</dbReference>
<evidence type="ECO:0000256" key="3">
    <source>
        <dbReference type="ARBA" id="ARBA00023163"/>
    </source>
</evidence>
<dbReference type="PANTHER" id="PTHR43537">
    <property type="entry name" value="TRANSCRIPTIONAL REGULATOR, GNTR FAMILY"/>
    <property type="match status" value="1"/>
</dbReference>
<dbReference type="PANTHER" id="PTHR43537:SF5">
    <property type="entry name" value="UXU OPERON TRANSCRIPTIONAL REGULATOR"/>
    <property type="match status" value="1"/>
</dbReference>
<gene>
    <name evidence="5" type="ORF">PMES_01615</name>
</gene>
<accession>A0A921TD85</accession>
<reference evidence="5" key="1">
    <citation type="submission" date="2013-03" db="EMBL/GenBank/DDBJ databases">
        <title>Genome Sequence of the Profundibacterium mesophilum strain KAUST100406-0324T from Red Sea, a novel genus in the family Rhodobacteraceae.</title>
        <authorList>
            <person name="Essack M."/>
            <person name="Alam I."/>
            <person name="Lafi F."/>
            <person name="Alawi W."/>
            <person name="Kamanu F."/>
            <person name="Al-Suwailem A."/>
            <person name="Lee O.O."/>
            <person name="Xu Y."/>
            <person name="Bajic V."/>
            <person name="Qian P.-Y."/>
            <person name="Archer J."/>
        </authorList>
    </citation>
    <scope>NUCLEOTIDE SEQUENCE</scope>
    <source>
        <strain evidence="5">KAUST100406-0324</strain>
    </source>
</reference>
<dbReference type="InterPro" id="IPR036390">
    <property type="entry name" value="WH_DNA-bd_sf"/>
</dbReference>
<dbReference type="Proteomes" id="UP000698242">
    <property type="component" value="Unassembled WGS sequence"/>
</dbReference>
<proteinExistence type="predicted"/>
<dbReference type="SUPFAM" id="SSF46785">
    <property type="entry name" value="Winged helix' DNA-binding domain"/>
    <property type="match status" value="1"/>
</dbReference>
<dbReference type="Gene3D" id="1.10.10.10">
    <property type="entry name" value="Winged helix-like DNA-binding domain superfamily/Winged helix DNA-binding domain"/>
    <property type="match status" value="1"/>
</dbReference>